<gene>
    <name evidence="2" type="ORF">RHSIM_Rhsim04G0130000</name>
</gene>
<sequence length="472" mass="51278">MGDGTISMANGLGIKAVDSHEIHRKTRAQAPTHQNFSLIDALNLSSSATHGVANPPRVADPHNPLDLNPNQASTHMIAPTKTGDFHPRESGMHLFSNPNQATNRLESEERLSKIVASLEAEMKSSGAKTEGFKTVTVGFTPSRPDLIHDRDKPFFVEALNKDRTSEAASSSFSPTDENLKVRISEIVVPIGDSECNAMVVTSDSPIIDPNPKQDLEPLLTVPPPVLTNPFHLLEEGDKVEDDNSDSPLTPTPSDLNLLPNFIASYGGEIQSVSHIHSSLKEFRTLSGLAPCPGKRNVFFSGVSSTNKLAILEVLGFTEGALPVRYLGVPLLSSKLQYKDSQRYGSRIMYDSGIPDGGLVSAVIRGNNWAMPISQTCELIELRKSISTLAHPFDHKFTVHSLTHWLLIFDDKRSAAISITYVLFCFIGWAGLVRPSFQSPSRGSSLPRNNPPASTALALLQSAIDEVSFSRTL</sequence>
<dbReference type="EMBL" id="WJXA01000004">
    <property type="protein sequence ID" value="KAF7145032.1"/>
    <property type="molecule type" value="Genomic_DNA"/>
</dbReference>
<name>A0A834LRP9_RHOSS</name>
<dbReference type="Proteomes" id="UP000626092">
    <property type="component" value="Unassembled WGS sequence"/>
</dbReference>
<dbReference type="OrthoDB" id="1938625at2759"/>
<proteinExistence type="predicted"/>
<keyword evidence="1" id="KW-0472">Membrane</keyword>
<keyword evidence="3" id="KW-1185">Reference proteome</keyword>
<evidence type="ECO:0000313" key="3">
    <source>
        <dbReference type="Proteomes" id="UP000626092"/>
    </source>
</evidence>
<evidence type="ECO:0000256" key="1">
    <source>
        <dbReference type="SAM" id="Phobius"/>
    </source>
</evidence>
<comment type="caution">
    <text evidence="2">The sequence shown here is derived from an EMBL/GenBank/DDBJ whole genome shotgun (WGS) entry which is preliminary data.</text>
</comment>
<feature type="transmembrane region" description="Helical" evidence="1">
    <location>
        <begin position="414"/>
        <end position="432"/>
    </location>
</feature>
<keyword evidence="1" id="KW-1133">Transmembrane helix</keyword>
<protein>
    <submittedName>
        <fullName evidence="2">Uncharacterized protein</fullName>
    </submittedName>
</protein>
<accession>A0A834LRP9</accession>
<organism evidence="2 3">
    <name type="scientific">Rhododendron simsii</name>
    <name type="common">Sims's rhododendron</name>
    <dbReference type="NCBI Taxonomy" id="118357"/>
    <lineage>
        <taxon>Eukaryota</taxon>
        <taxon>Viridiplantae</taxon>
        <taxon>Streptophyta</taxon>
        <taxon>Embryophyta</taxon>
        <taxon>Tracheophyta</taxon>
        <taxon>Spermatophyta</taxon>
        <taxon>Magnoliopsida</taxon>
        <taxon>eudicotyledons</taxon>
        <taxon>Gunneridae</taxon>
        <taxon>Pentapetalae</taxon>
        <taxon>asterids</taxon>
        <taxon>Ericales</taxon>
        <taxon>Ericaceae</taxon>
        <taxon>Ericoideae</taxon>
        <taxon>Rhodoreae</taxon>
        <taxon>Rhododendron</taxon>
    </lineage>
</organism>
<evidence type="ECO:0000313" key="2">
    <source>
        <dbReference type="EMBL" id="KAF7145032.1"/>
    </source>
</evidence>
<reference evidence="2" key="1">
    <citation type="submission" date="2019-11" db="EMBL/GenBank/DDBJ databases">
        <authorList>
            <person name="Liu Y."/>
            <person name="Hou J."/>
            <person name="Li T.-Q."/>
            <person name="Guan C.-H."/>
            <person name="Wu X."/>
            <person name="Wu H.-Z."/>
            <person name="Ling F."/>
            <person name="Zhang R."/>
            <person name="Shi X.-G."/>
            <person name="Ren J.-P."/>
            <person name="Chen E.-F."/>
            <person name="Sun J.-M."/>
        </authorList>
    </citation>
    <scope>NUCLEOTIDE SEQUENCE</scope>
    <source>
        <strain evidence="2">Adult_tree_wgs_1</strain>
        <tissue evidence="2">Leaves</tissue>
    </source>
</reference>
<keyword evidence="1" id="KW-0812">Transmembrane</keyword>
<dbReference type="AlphaFoldDB" id="A0A834LRP9"/>